<protein>
    <recommendedName>
        <fullName evidence="3">EGF-like domain-containing protein</fullName>
    </recommendedName>
</protein>
<proteinExistence type="predicted"/>
<accession>A0A820MUE1</accession>
<dbReference type="Proteomes" id="UP000663881">
    <property type="component" value="Unassembled WGS sequence"/>
</dbReference>
<dbReference type="EMBL" id="CAJOAY010024825">
    <property type="protein sequence ID" value="CAF4378158.1"/>
    <property type="molecule type" value="Genomic_DNA"/>
</dbReference>
<dbReference type="AlphaFoldDB" id="A0A820MUE1"/>
<reference evidence="1" key="1">
    <citation type="submission" date="2021-02" db="EMBL/GenBank/DDBJ databases">
        <authorList>
            <person name="Nowell W R."/>
        </authorList>
    </citation>
    <scope>NUCLEOTIDE SEQUENCE</scope>
</reference>
<evidence type="ECO:0008006" key="3">
    <source>
        <dbReference type="Google" id="ProtNLM"/>
    </source>
</evidence>
<name>A0A820MUE1_9BILA</name>
<evidence type="ECO:0000313" key="1">
    <source>
        <dbReference type="EMBL" id="CAF4378158.1"/>
    </source>
</evidence>
<comment type="caution">
    <text evidence="1">The sequence shown here is derived from an EMBL/GenBank/DDBJ whole genome shotgun (WGS) entry which is preliminary data.</text>
</comment>
<organism evidence="1 2">
    <name type="scientific">Adineta steineri</name>
    <dbReference type="NCBI Taxonomy" id="433720"/>
    <lineage>
        <taxon>Eukaryota</taxon>
        <taxon>Metazoa</taxon>
        <taxon>Spiralia</taxon>
        <taxon>Gnathifera</taxon>
        <taxon>Rotifera</taxon>
        <taxon>Eurotatoria</taxon>
        <taxon>Bdelloidea</taxon>
        <taxon>Adinetida</taxon>
        <taxon>Adinetidae</taxon>
        <taxon>Adineta</taxon>
    </lineage>
</organism>
<gene>
    <name evidence="1" type="ORF">OKA104_LOCUS50205</name>
</gene>
<sequence>MCSHDTATNAVKCTCKTGYTNTGSNGHVTCTLTAGRCSANVNPKHVNATTTTFQKGTCPTSSNGCRYGWHFSTPDISTLFVSIECQFKIAGRVTRMIQTPSTQHAYVYTSTQDTLLSATAVVNGATKSFSLLHVCGD</sequence>
<evidence type="ECO:0000313" key="2">
    <source>
        <dbReference type="Proteomes" id="UP000663881"/>
    </source>
</evidence>